<evidence type="ECO:0000256" key="3">
    <source>
        <dbReference type="ARBA" id="ARBA00011245"/>
    </source>
</evidence>
<sequence length="290" mass="33962">MANKFSEDAELSAIISKLWELDDNKCFPGVDYEIDLQGYINSTRDVREDRAKSKLFQWVNEEKVFSRRTYKTFRALLDNYEMELGQEEVVTREELRENHEFLSAIMDTNVMKEAHRYLVSKGVAPQDKMQFKAMLHDIWFKMFRRQAARGNDSCSFEHVFVGEGRGTEMIGLHNWIQFYLQEKAGNINYHGYFRRDTIRDDEIIRLLAVQFTWKGIKAKPLCSVFIGSSPEFEVAAYTLSLLLDRDGKVDLKLGEYEVELTVHSFGRQRKLGTAYIAAARMESYTKSRHW</sequence>
<dbReference type="InterPro" id="IPR039787">
    <property type="entry name" value="ENDOU"/>
</dbReference>
<gene>
    <name evidence="13" type="ORF">GSLYS_00019965001</name>
</gene>
<comment type="cofactor">
    <cofactor evidence="1 11">
        <name>Mn(2+)</name>
        <dbReference type="ChEBI" id="CHEBI:29035"/>
    </cofactor>
</comment>
<dbReference type="InterPro" id="IPR037227">
    <property type="entry name" value="EndoU-like"/>
</dbReference>
<dbReference type="Pfam" id="PF09412">
    <property type="entry name" value="XendoU"/>
    <property type="match status" value="1"/>
</dbReference>
<dbReference type="GO" id="GO:0003723">
    <property type="term" value="F:RNA binding"/>
    <property type="evidence" value="ECO:0007669"/>
    <property type="project" value="UniProtKB-UniRule"/>
</dbReference>
<dbReference type="SUPFAM" id="SSF142877">
    <property type="entry name" value="EndoU-like"/>
    <property type="match status" value="1"/>
</dbReference>
<dbReference type="GO" id="GO:0016829">
    <property type="term" value="F:lyase activity"/>
    <property type="evidence" value="ECO:0007669"/>
    <property type="project" value="UniProtKB-KW"/>
</dbReference>
<dbReference type="EMBL" id="CAXITT010000831">
    <property type="protein sequence ID" value="CAL1546588.1"/>
    <property type="molecule type" value="Genomic_DNA"/>
</dbReference>
<organism evidence="13 14">
    <name type="scientific">Lymnaea stagnalis</name>
    <name type="common">Great pond snail</name>
    <name type="synonym">Helix stagnalis</name>
    <dbReference type="NCBI Taxonomy" id="6523"/>
    <lineage>
        <taxon>Eukaryota</taxon>
        <taxon>Metazoa</taxon>
        <taxon>Spiralia</taxon>
        <taxon>Lophotrochozoa</taxon>
        <taxon>Mollusca</taxon>
        <taxon>Gastropoda</taxon>
        <taxon>Heterobranchia</taxon>
        <taxon>Euthyneura</taxon>
        <taxon>Panpulmonata</taxon>
        <taxon>Hygrophila</taxon>
        <taxon>Lymnaeoidea</taxon>
        <taxon>Lymnaeidae</taxon>
        <taxon>Lymnaea</taxon>
    </lineage>
</organism>
<evidence type="ECO:0000256" key="2">
    <source>
        <dbReference type="ARBA" id="ARBA00010168"/>
    </source>
</evidence>
<feature type="domain" description="EndoU" evidence="12">
    <location>
        <begin position="7"/>
        <end position="280"/>
    </location>
</feature>
<evidence type="ECO:0000313" key="14">
    <source>
        <dbReference type="Proteomes" id="UP001497497"/>
    </source>
</evidence>
<dbReference type="EC" id="4.6.1.-" evidence="11"/>
<evidence type="ECO:0000256" key="11">
    <source>
        <dbReference type="RuleBase" id="RU367085"/>
    </source>
</evidence>
<keyword evidence="9 11" id="KW-0464">Manganese</keyword>
<dbReference type="AlphaFoldDB" id="A0AAV2IIV3"/>
<proteinExistence type="inferred from homology"/>
<evidence type="ECO:0000256" key="5">
    <source>
        <dbReference type="ARBA" id="ARBA00022723"/>
    </source>
</evidence>
<evidence type="ECO:0000256" key="8">
    <source>
        <dbReference type="ARBA" id="ARBA00022884"/>
    </source>
</evidence>
<evidence type="ECO:0000256" key="4">
    <source>
        <dbReference type="ARBA" id="ARBA00022722"/>
    </source>
</evidence>
<evidence type="ECO:0000256" key="7">
    <source>
        <dbReference type="ARBA" id="ARBA00022801"/>
    </source>
</evidence>
<accession>A0AAV2IIV3</accession>
<dbReference type="GO" id="GO:0016787">
    <property type="term" value="F:hydrolase activity"/>
    <property type="evidence" value="ECO:0007669"/>
    <property type="project" value="UniProtKB-KW"/>
</dbReference>
<evidence type="ECO:0000256" key="1">
    <source>
        <dbReference type="ARBA" id="ARBA00001936"/>
    </source>
</evidence>
<evidence type="ECO:0000256" key="9">
    <source>
        <dbReference type="ARBA" id="ARBA00023211"/>
    </source>
</evidence>
<dbReference type="GO" id="GO:0004521">
    <property type="term" value="F:RNA endonuclease activity"/>
    <property type="evidence" value="ECO:0007669"/>
    <property type="project" value="UniProtKB-UniRule"/>
</dbReference>
<keyword evidence="7 11" id="KW-0378">Hydrolase</keyword>
<comment type="similarity">
    <text evidence="2 11">Belongs to the ENDOU family.</text>
</comment>
<dbReference type="PANTHER" id="PTHR12439:SF11">
    <property type="entry name" value="URIDYLATE-SPECIFIC ENDORIBONUCLEASE"/>
    <property type="match status" value="1"/>
</dbReference>
<dbReference type="CDD" id="cd21159">
    <property type="entry name" value="XendoU"/>
    <property type="match status" value="1"/>
</dbReference>
<name>A0AAV2IIV3_LYMST</name>
<protein>
    <recommendedName>
        <fullName evidence="11">Uridylate-specific endoribonuclease</fullName>
        <ecNumber evidence="11">4.6.1.-</ecNumber>
    </recommendedName>
</protein>
<keyword evidence="5 11" id="KW-0479">Metal-binding</keyword>
<evidence type="ECO:0000313" key="13">
    <source>
        <dbReference type="EMBL" id="CAL1546588.1"/>
    </source>
</evidence>
<keyword evidence="8 11" id="KW-0694">RNA-binding</keyword>
<reference evidence="13 14" key="1">
    <citation type="submission" date="2024-04" db="EMBL/GenBank/DDBJ databases">
        <authorList>
            <consortium name="Genoscope - CEA"/>
            <person name="William W."/>
        </authorList>
    </citation>
    <scope>NUCLEOTIDE SEQUENCE [LARGE SCALE GENOMIC DNA]</scope>
</reference>
<dbReference type="InterPro" id="IPR018998">
    <property type="entry name" value="EndoU_C"/>
</dbReference>
<comment type="catalytic activity">
    <reaction evidence="11">
        <text>ribonucleotidyl-uridine-RNA = a 5'-end dephospho-uridine-RNA + a 3'-end 2',3'-cyclophospho-ribonucleotide-RNA</text>
        <dbReference type="Rhea" id="RHEA:67792"/>
        <dbReference type="Rhea" id="RHEA-COMP:10464"/>
        <dbReference type="Rhea" id="RHEA-COMP:17354"/>
        <dbReference type="Rhea" id="RHEA-COMP:17356"/>
        <dbReference type="ChEBI" id="CHEBI:83064"/>
        <dbReference type="ChEBI" id="CHEBI:173117"/>
        <dbReference type="ChEBI" id="CHEBI:173224"/>
    </reaction>
</comment>
<dbReference type="PANTHER" id="PTHR12439">
    <property type="entry name" value="PLACENTAL PROTEIN 11-RELATED"/>
    <property type="match status" value="1"/>
</dbReference>
<comment type="caution">
    <text evidence="13">The sequence shown here is derived from an EMBL/GenBank/DDBJ whole genome shotgun (WGS) entry which is preliminary data.</text>
</comment>
<keyword evidence="14" id="KW-1185">Reference proteome</keyword>
<dbReference type="GO" id="GO:0046872">
    <property type="term" value="F:metal ion binding"/>
    <property type="evidence" value="ECO:0007669"/>
    <property type="project" value="UniProtKB-UniRule"/>
</dbReference>
<keyword evidence="6 11" id="KW-0255">Endonuclease</keyword>
<dbReference type="Proteomes" id="UP001497497">
    <property type="component" value="Unassembled WGS sequence"/>
</dbReference>
<comment type="subunit">
    <text evidence="3 11">Monomer.</text>
</comment>
<keyword evidence="10" id="KW-0456">Lyase</keyword>
<keyword evidence="4 11" id="KW-0540">Nuclease</keyword>
<evidence type="ECO:0000259" key="12">
    <source>
        <dbReference type="PROSITE" id="PS51959"/>
    </source>
</evidence>
<evidence type="ECO:0000256" key="6">
    <source>
        <dbReference type="ARBA" id="ARBA00022759"/>
    </source>
</evidence>
<evidence type="ECO:0000256" key="10">
    <source>
        <dbReference type="ARBA" id="ARBA00023239"/>
    </source>
</evidence>
<dbReference type="PROSITE" id="PS51959">
    <property type="entry name" value="ENDOU"/>
    <property type="match status" value="1"/>
</dbReference>